<dbReference type="PIRSF" id="PIRSF005096">
    <property type="entry name" value="GALM"/>
    <property type="match status" value="1"/>
</dbReference>
<evidence type="ECO:0000256" key="4">
    <source>
        <dbReference type="ARBA" id="ARBA00023277"/>
    </source>
</evidence>
<keyword evidence="4 5" id="KW-0119">Carbohydrate metabolism</keyword>
<sequence>MTEIWGHMPDGREVHRVTLKGGGLEAHVLTYGAVVQDLRLAGHDAPLVLGFAEFAPYLTESPYFGATVGRFANRIRDGHLELDGQVYQVDTNDGDRHTLHGGAEGLGGQLWEIAEVADDCVTLKAVLPDGHMGFPGTLVVRVTFALVEGGTFDIQLRAETDRTTLCSLAHHSYFTLDDAASIADHRLQIEADSYLPVDSGAIPTGRVAPVRDTRFDFREAAPVAKAHPLDHNFCLSQDRVPMRRVATLSSDLSGLQMTCLTTEPGLQVYDGAPISIERSGLNGLPMGACAGIAIEPQVWPDAHHHTNFPQAVLRPGESYHQHTQFVFSRGQT</sequence>
<protein>
    <recommendedName>
        <fullName evidence="5">Aldose 1-epimerase</fullName>
        <ecNumber evidence="5">5.1.3.3</ecNumber>
    </recommendedName>
</protein>
<dbReference type="InterPro" id="IPR015443">
    <property type="entry name" value="Aldose_1-epimerase"/>
</dbReference>
<dbReference type="EC" id="5.1.3.3" evidence="5"/>
<evidence type="ECO:0000256" key="3">
    <source>
        <dbReference type="ARBA" id="ARBA00023235"/>
    </source>
</evidence>
<comment type="similarity">
    <text evidence="2 5">Belongs to the aldose epimerase family.</text>
</comment>
<dbReference type="InterPro" id="IPR008183">
    <property type="entry name" value="Aldose_1/G6P_1-epimerase"/>
</dbReference>
<dbReference type="CDD" id="cd09019">
    <property type="entry name" value="galactose_mutarotase_like"/>
    <property type="match status" value="1"/>
</dbReference>
<name>A0ABY1NYP0_9RHOB</name>
<dbReference type="PANTHER" id="PTHR10091:SF49">
    <property type="entry name" value="ALDOSE 1-EPIMERASE"/>
    <property type="match status" value="1"/>
</dbReference>
<dbReference type="EMBL" id="FXTY01000003">
    <property type="protein sequence ID" value="SMP20433.1"/>
    <property type="molecule type" value="Genomic_DNA"/>
</dbReference>
<gene>
    <name evidence="6" type="ORF">SAMN06265373_103520</name>
</gene>
<evidence type="ECO:0000313" key="6">
    <source>
        <dbReference type="EMBL" id="SMP20433.1"/>
    </source>
</evidence>
<comment type="pathway">
    <text evidence="1 5">Carbohydrate metabolism; hexose metabolism.</text>
</comment>
<dbReference type="PANTHER" id="PTHR10091">
    <property type="entry name" value="ALDOSE-1-EPIMERASE"/>
    <property type="match status" value="1"/>
</dbReference>
<proteinExistence type="inferred from homology"/>
<keyword evidence="7" id="KW-1185">Reference proteome</keyword>
<accession>A0ABY1NYP0</accession>
<dbReference type="Proteomes" id="UP001157961">
    <property type="component" value="Unassembled WGS sequence"/>
</dbReference>
<dbReference type="InterPro" id="IPR014718">
    <property type="entry name" value="GH-type_carb-bd"/>
</dbReference>
<reference evidence="6 7" key="1">
    <citation type="submission" date="2017-05" db="EMBL/GenBank/DDBJ databases">
        <authorList>
            <person name="Varghese N."/>
            <person name="Submissions S."/>
        </authorList>
    </citation>
    <scope>NUCLEOTIDE SEQUENCE [LARGE SCALE GENOMIC DNA]</scope>
    <source>
        <strain evidence="6 7">DSM 29734</strain>
    </source>
</reference>
<keyword evidence="3 5" id="KW-0413">Isomerase</keyword>
<dbReference type="InterPro" id="IPR011013">
    <property type="entry name" value="Gal_mutarotase_sf_dom"/>
</dbReference>
<comment type="caution">
    <text evidence="6">The sequence shown here is derived from an EMBL/GenBank/DDBJ whole genome shotgun (WGS) entry which is preliminary data.</text>
</comment>
<evidence type="ECO:0000256" key="5">
    <source>
        <dbReference type="PIRNR" id="PIRNR005096"/>
    </source>
</evidence>
<dbReference type="Gene3D" id="2.70.98.10">
    <property type="match status" value="1"/>
</dbReference>
<comment type="catalytic activity">
    <reaction evidence="5">
        <text>alpha-D-glucose = beta-D-glucose</text>
        <dbReference type="Rhea" id="RHEA:10264"/>
        <dbReference type="ChEBI" id="CHEBI:15903"/>
        <dbReference type="ChEBI" id="CHEBI:17925"/>
        <dbReference type="EC" id="5.1.3.3"/>
    </reaction>
</comment>
<dbReference type="RefSeq" id="WP_283425942.1">
    <property type="nucleotide sequence ID" value="NZ_FXTY01000003.1"/>
</dbReference>
<evidence type="ECO:0000313" key="7">
    <source>
        <dbReference type="Proteomes" id="UP001157961"/>
    </source>
</evidence>
<dbReference type="SUPFAM" id="SSF74650">
    <property type="entry name" value="Galactose mutarotase-like"/>
    <property type="match status" value="1"/>
</dbReference>
<evidence type="ECO:0000256" key="1">
    <source>
        <dbReference type="ARBA" id="ARBA00005028"/>
    </source>
</evidence>
<dbReference type="InterPro" id="IPR047215">
    <property type="entry name" value="Galactose_mutarotase-like"/>
</dbReference>
<organism evidence="6 7">
    <name type="scientific">Shimia sagamensis</name>
    <dbReference type="NCBI Taxonomy" id="1566352"/>
    <lineage>
        <taxon>Bacteria</taxon>
        <taxon>Pseudomonadati</taxon>
        <taxon>Pseudomonadota</taxon>
        <taxon>Alphaproteobacteria</taxon>
        <taxon>Rhodobacterales</taxon>
        <taxon>Roseobacteraceae</taxon>
    </lineage>
</organism>
<dbReference type="Pfam" id="PF01263">
    <property type="entry name" value="Aldose_epim"/>
    <property type="match status" value="1"/>
</dbReference>
<evidence type="ECO:0000256" key="2">
    <source>
        <dbReference type="ARBA" id="ARBA00006206"/>
    </source>
</evidence>